<dbReference type="AlphaFoldDB" id="A0A644W291"/>
<accession>A0A644W291</accession>
<protein>
    <recommendedName>
        <fullName evidence="2">DUF2490 domain-containing protein</fullName>
    </recommendedName>
</protein>
<comment type="caution">
    <text evidence="1">The sequence shown here is derived from an EMBL/GenBank/DDBJ whole genome shotgun (WGS) entry which is preliminary data.</text>
</comment>
<dbReference type="InterPro" id="IPR019619">
    <property type="entry name" value="DUF2490"/>
</dbReference>
<sequence length="215" mass="24872">MLSAMSVYCNAQSSFQYGIIPSINIIKKFPKNWSANFKAESRQSIYNQKLKYDYLLTDFSLVVTKRIAANTTVGGGYLLRAEDGEFENRTIQQISFSKKYSGFRMAHRVMTDQTFAKNSKPELRLRYRISSEIPLEGQSLDVKEFYLKINNEYLNSWQGDEYDLEIRGVALLGYSVSTVNDLEIGVDYRLDSFIDGDPRNRIWLSINFFHSLESK</sequence>
<evidence type="ECO:0008006" key="2">
    <source>
        <dbReference type="Google" id="ProtNLM"/>
    </source>
</evidence>
<organism evidence="1">
    <name type="scientific">bioreactor metagenome</name>
    <dbReference type="NCBI Taxonomy" id="1076179"/>
    <lineage>
        <taxon>unclassified sequences</taxon>
        <taxon>metagenomes</taxon>
        <taxon>ecological metagenomes</taxon>
    </lineage>
</organism>
<proteinExistence type="predicted"/>
<dbReference type="EMBL" id="VSSQ01000570">
    <property type="protein sequence ID" value="MPL97698.1"/>
    <property type="molecule type" value="Genomic_DNA"/>
</dbReference>
<reference evidence="1" key="1">
    <citation type="submission" date="2019-08" db="EMBL/GenBank/DDBJ databases">
        <authorList>
            <person name="Kucharzyk K."/>
            <person name="Murdoch R.W."/>
            <person name="Higgins S."/>
            <person name="Loffler F."/>
        </authorList>
    </citation>
    <scope>NUCLEOTIDE SEQUENCE</scope>
</reference>
<gene>
    <name evidence="1" type="ORF">SDC9_43891</name>
</gene>
<dbReference type="Pfam" id="PF10677">
    <property type="entry name" value="DUF2490"/>
    <property type="match status" value="1"/>
</dbReference>
<name>A0A644W291_9ZZZZ</name>
<evidence type="ECO:0000313" key="1">
    <source>
        <dbReference type="EMBL" id="MPL97698.1"/>
    </source>
</evidence>